<dbReference type="PROSITE" id="PS51186">
    <property type="entry name" value="GNAT"/>
    <property type="match status" value="1"/>
</dbReference>
<dbReference type="RefSeq" id="WP_006091990.1">
    <property type="nucleotide sequence ID" value="NZ_AOHW01000045.1"/>
</dbReference>
<dbReference type="Proteomes" id="UP000011599">
    <property type="component" value="Unassembled WGS sequence"/>
</dbReference>
<feature type="domain" description="N-acetyltransferase" evidence="1">
    <location>
        <begin position="8"/>
        <end position="159"/>
    </location>
</feature>
<dbReference type="Pfam" id="PF13527">
    <property type="entry name" value="Acetyltransf_9"/>
    <property type="match status" value="1"/>
</dbReference>
<protein>
    <recommendedName>
        <fullName evidence="1">N-acetyltransferase domain-containing protein</fullName>
    </recommendedName>
</protein>
<keyword evidence="3" id="KW-1185">Reference proteome</keyword>
<dbReference type="PATRIC" id="fig|1114856.3.peg.3995"/>
<dbReference type="InterPro" id="IPR016181">
    <property type="entry name" value="Acyl_CoA_acyltransferase"/>
</dbReference>
<dbReference type="OrthoDB" id="205380at2157"/>
<sequence length="403" mass="45045">MTTNKSGPTVQTGVPDRDALLELLNQAYDGWGTTELLQWKYDEYPEFDPEAHCFYIECDGDLAAYRRVFEKRIVTPDGTVPLYILGDTAVNPSYQGQGLYSRLHAVTTGEYNDAGVISTFNRVGNITYNANLDRGWEYRTLPLRLRILDYSTVIAQYATNVVSSDSTTYAGLEAIDRYVNVRTPSGDSIALTERGATRNRFAYGLPIPVPARLLDRCVEIASTPKPEEAVVDMIRDTVRFGSSTAEIQYQRGTAYRVELLTDSDEAPVDELVALCRSEQPSFRRDAADIEHLLRYPDADAVLIYRDDQLTGFAVVGPKSEPLTIEGRVLEFQATDESSESLLIDAIESVGLQRGYDTLVATAPIEHDRWLTVERQVHMWDPETFTNGAAPAIRMAHLGMYDTL</sequence>
<evidence type="ECO:0000313" key="2">
    <source>
        <dbReference type="EMBL" id="ELY37685.1"/>
    </source>
</evidence>
<dbReference type="AlphaFoldDB" id="L9VKE7"/>
<dbReference type="InterPro" id="IPR000182">
    <property type="entry name" value="GNAT_dom"/>
</dbReference>
<dbReference type="Gene3D" id="3.40.630.30">
    <property type="match status" value="1"/>
</dbReference>
<name>L9VKE7_9EURY</name>
<dbReference type="EMBL" id="AOHW01000045">
    <property type="protein sequence ID" value="ELY37685.1"/>
    <property type="molecule type" value="Genomic_DNA"/>
</dbReference>
<dbReference type="GO" id="GO:0016747">
    <property type="term" value="F:acyltransferase activity, transferring groups other than amino-acyl groups"/>
    <property type="evidence" value="ECO:0007669"/>
    <property type="project" value="InterPro"/>
</dbReference>
<dbReference type="eggNOG" id="arCOG08925">
    <property type="taxonomic scope" value="Archaea"/>
</dbReference>
<dbReference type="SUPFAM" id="SSF55729">
    <property type="entry name" value="Acyl-CoA N-acyltransferases (Nat)"/>
    <property type="match status" value="1"/>
</dbReference>
<reference evidence="2 3" key="1">
    <citation type="journal article" date="2014" name="PLoS Genet.">
        <title>Phylogenetically driven sequencing of extremely halophilic archaea reveals strategies for static and dynamic osmo-response.</title>
        <authorList>
            <person name="Becker E.A."/>
            <person name="Seitzer P.M."/>
            <person name="Tritt A."/>
            <person name="Larsen D."/>
            <person name="Krusor M."/>
            <person name="Yao A.I."/>
            <person name="Wu D."/>
            <person name="Madern D."/>
            <person name="Eisen J.A."/>
            <person name="Darling A.E."/>
            <person name="Facciotti M.T."/>
        </authorList>
    </citation>
    <scope>NUCLEOTIDE SEQUENCE [LARGE SCALE GENOMIC DNA]</scope>
    <source>
        <strain evidence="2 3">GA33</strain>
    </source>
</reference>
<evidence type="ECO:0000259" key="1">
    <source>
        <dbReference type="PROSITE" id="PS51186"/>
    </source>
</evidence>
<gene>
    <name evidence="2" type="ORF">C496_19295</name>
</gene>
<dbReference type="eggNOG" id="arCOG00844">
    <property type="taxonomic scope" value="Archaea"/>
</dbReference>
<organism evidence="2 3">
    <name type="scientific">Natronorubrum tibetense GA33</name>
    <dbReference type="NCBI Taxonomy" id="1114856"/>
    <lineage>
        <taxon>Archaea</taxon>
        <taxon>Methanobacteriati</taxon>
        <taxon>Methanobacteriota</taxon>
        <taxon>Stenosarchaea group</taxon>
        <taxon>Halobacteria</taxon>
        <taxon>Halobacteriales</taxon>
        <taxon>Natrialbaceae</taxon>
        <taxon>Natronorubrum</taxon>
    </lineage>
</organism>
<accession>L9VKE7</accession>
<dbReference type="STRING" id="1114856.GCA_000383975_04148"/>
<evidence type="ECO:0000313" key="3">
    <source>
        <dbReference type="Proteomes" id="UP000011599"/>
    </source>
</evidence>
<comment type="caution">
    <text evidence="2">The sequence shown here is derived from an EMBL/GenBank/DDBJ whole genome shotgun (WGS) entry which is preliminary data.</text>
</comment>
<proteinExistence type="predicted"/>